<keyword evidence="7" id="KW-1185">Reference proteome</keyword>
<evidence type="ECO:0000256" key="2">
    <source>
        <dbReference type="ARBA" id="ARBA00038332"/>
    </source>
</evidence>
<feature type="non-terminal residue" evidence="6">
    <location>
        <position position="1"/>
    </location>
</feature>
<feature type="region of interest" description="Disordered" evidence="4">
    <location>
        <begin position="634"/>
        <end position="676"/>
    </location>
</feature>
<dbReference type="GO" id="GO:0000159">
    <property type="term" value="C:protein phosphatase type 2A complex"/>
    <property type="evidence" value="ECO:0007669"/>
    <property type="project" value="TreeGrafter"/>
</dbReference>
<organism evidence="6 7">
    <name type="scientific">Oryctes borbonicus</name>
    <dbReference type="NCBI Taxonomy" id="1629725"/>
    <lineage>
        <taxon>Eukaryota</taxon>
        <taxon>Metazoa</taxon>
        <taxon>Ecdysozoa</taxon>
        <taxon>Arthropoda</taxon>
        <taxon>Hexapoda</taxon>
        <taxon>Insecta</taxon>
        <taxon>Pterygota</taxon>
        <taxon>Neoptera</taxon>
        <taxon>Endopterygota</taxon>
        <taxon>Coleoptera</taxon>
        <taxon>Polyphaga</taxon>
        <taxon>Scarabaeiformia</taxon>
        <taxon>Scarabaeidae</taxon>
        <taxon>Dynastinae</taxon>
        <taxon>Oryctes</taxon>
    </lineage>
</organism>
<dbReference type="SUPFAM" id="SSF48371">
    <property type="entry name" value="ARM repeat"/>
    <property type="match status" value="1"/>
</dbReference>
<dbReference type="OrthoDB" id="340346at2759"/>
<feature type="repeat" description="HEAT" evidence="3">
    <location>
        <begin position="127"/>
        <end position="165"/>
    </location>
</feature>
<dbReference type="GO" id="GO:0019888">
    <property type="term" value="F:protein phosphatase regulator activity"/>
    <property type="evidence" value="ECO:0007669"/>
    <property type="project" value="TreeGrafter"/>
</dbReference>
<evidence type="ECO:0000313" key="6">
    <source>
        <dbReference type="EMBL" id="KRT81469.1"/>
    </source>
</evidence>
<dbReference type="InterPro" id="IPR051023">
    <property type="entry name" value="PP2A_Regulatory_Subunit_A"/>
</dbReference>
<protein>
    <submittedName>
        <fullName evidence="6">HEAT domain-containing protein</fullName>
    </submittedName>
</protein>
<evidence type="ECO:0000256" key="3">
    <source>
        <dbReference type="PROSITE-ProRule" id="PRU00103"/>
    </source>
</evidence>
<dbReference type="Proteomes" id="UP000051574">
    <property type="component" value="Unassembled WGS sequence"/>
</dbReference>
<dbReference type="Pfam" id="PF22646">
    <property type="entry name" value="PPP2R1A-like_HEAT"/>
    <property type="match status" value="1"/>
</dbReference>
<sequence>KLSELGKYDMRQLFVSLLDNDSPMVKREAAKYFSDLIKIVEVAYLKEEFVPMFKQLSKDDQDSVRLLAVNVAVALASRLSPPEIEEHILDTIHSLCVDFSWRVRYQFANEINSIQTAVGPNITRKKIVPLYKTLVRDSEANIREISARNIVQFCEILQKSYLEDLSEGKADLDPVIKEEILPLIKELDKDVVEDVQDGLYSVIISLSSLLGEGNTKDFLLPLITSSIENDSSKVKESIVTNLNNIICVIGIEELSDTVQKLMTDLVKTTIWRTRRNLIVTLSHLARHSKKEYFDQHLKSLYISLLNDPVYAVRKVAPLILPVLVKYFGMKWAKSDMIQTYLSFSEKTYYLLRMICLFGIDELISPSLEKRNLQYSYLNLLKDKEDAISSKIVNRIKNLNEVLTVQLQEEWVGIVLTFIEDEDYFNDDIKAYSEEALEAFTKCGDLEIGSITEDEIMKRDVEETYVEGLLFLILAFFLDKIHILAQDPVFNVRMRAANTLQQIHNFNAALAKELAAPWVEKLINRTSLNDRVSLMQECRIELLDAVNQKNKLANINPEILQPSLSLDKIEGDINMSSPMEVDPPQELELTAKAEVNLAQITQHEEPVLAVEVTEKLEVPPVESTEVASETLVQSEEILESAKESEPANQASKQQEESIAEEMLVECEGGSKSEVPNA</sequence>
<dbReference type="GO" id="GO:0005634">
    <property type="term" value="C:nucleus"/>
    <property type="evidence" value="ECO:0007669"/>
    <property type="project" value="TreeGrafter"/>
</dbReference>
<dbReference type="PANTHER" id="PTHR10648:SF4">
    <property type="entry name" value="PROTEIN PHOSPHATASE 2 (FORMERLY 2A), REGULATORY SUBUNIT A, BETA ISOFORM-RELATED"/>
    <property type="match status" value="1"/>
</dbReference>
<name>A0A0T6B329_9SCAR</name>
<dbReference type="AlphaFoldDB" id="A0A0T6B329"/>
<dbReference type="PANTHER" id="PTHR10648">
    <property type="entry name" value="SERINE/THREONINE-PROTEIN PHOSPHATASE PP2A 65 KDA REGULATORY SUBUNIT"/>
    <property type="match status" value="1"/>
</dbReference>
<reference evidence="6 7" key="1">
    <citation type="submission" date="2015-09" db="EMBL/GenBank/DDBJ databases">
        <title>Draft genome of the scarab beetle Oryctes borbonicus.</title>
        <authorList>
            <person name="Meyer J.M."/>
            <person name="Markov G.V."/>
            <person name="Baskaran P."/>
            <person name="Herrmann M."/>
            <person name="Sommer R.J."/>
            <person name="Roedelsperger C."/>
        </authorList>
    </citation>
    <scope>NUCLEOTIDE SEQUENCE [LARGE SCALE GENOMIC DNA]</scope>
    <source>
        <strain evidence="6">OB123</strain>
        <tissue evidence="6">Whole animal</tissue>
    </source>
</reference>
<dbReference type="InterPro" id="IPR011989">
    <property type="entry name" value="ARM-like"/>
</dbReference>
<evidence type="ECO:0000259" key="5">
    <source>
        <dbReference type="Pfam" id="PF22646"/>
    </source>
</evidence>
<dbReference type="InterPro" id="IPR016024">
    <property type="entry name" value="ARM-type_fold"/>
</dbReference>
<evidence type="ECO:0000256" key="4">
    <source>
        <dbReference type="SAM" id="MobiDB-lite"/>
    </source>
</evidence>
<accession>A0A0T6B329</accession>
<dbReference type="InterPro" id="IPR021133">
    <property type="entry name" value="HEAT_type_2"/>
</dbReference>
<dbReference type="InterPro" id="IPR054573">
    <property type="entry name" value="PP2A/SF3B1-like_HEAT"/>
</dbReference>
<dbReference type="Gene3D" id="1.25.10.10">
    <property type="entry name" value="Leucine-rich Repeat Variant"/>
    <property type="match status" value="1"/>
</dbReference>
<comment type="similarity">
    <text evidence="2">Belongs to the phosphatase 2A regulatory subunit A family.</text>
</comment>
<dbReference type="EMBL" id="LJIG01016149">
    <property type="protein sequence ID" value="KRT81469.1"/>
    <property type="molecule type" value="Genomic_DNA"/>
</dbReference>
<feature type="repeat" description="HEAT" evidence="3">
    <location>
        <begin position="219"/>
        <end position="257"/>
    </location>
</feature>
<feature type="repeat" description="HEAT" evidence="3">
    <location>
        <begin position="49"/>
        <end position="87"/>
    </location>
</feature>
<proteinExistence type="inferred from homology"/>
<comment type="caution">
    <text evidence="6">The sequence shown here is derived from an EMBL/GenBank/DDBJ whole genome shotgun (WGS) entry which is preliminary data.</text>
</comment>
<gene>
    <name evidence="6" type="ORF">AMK59_5212</name>
</gene>
<evidence type="ECO:0000256" key="1">
    <source>
        <dbReference type="ARBA" id="ARBA00022737"/>
    </source>
</evidence>
<feature type="domain" description="Phosphatase PP2A regulatory subunit A/Splicing factor 3B subunit 1-like HEAT repeat" evidence="5">
    <location>
        <begin position="120"/>
        <end position="211"/>
    </location>
</feature>
<evidence type="ECO:0000313" key="7">
    <source>
        <dbReference type="Proteomes" id="UP000051574"/>
    </source>
</evidence>
<dbReference type="PROSITE" id="PS50077">
    <property type="entry name" value="HEAT_REPEAT"/>
    <property type="match status" value="3"/>
</dbReference>
<dbReference type="GO" id="GO:0005829">
    <property type="term" value="C:cytosol"/>
    <property type="evidence" value="ECO:0007669"/>
    <property type="project" value="TreeGrafter"/>
</dbReference>
<keyword evidence="1" id="KW-0677">Repeat</keyword>